<sequence length="614" mass="69281">MHVQMTPGMKAQLLGLLVVGLLVLSSHLHAIEGVKQALSQAEVLVGPYSEEIRPPDDSRAWQPFNFDTGVDNREQELITLWVRTEFSLNTPLNEPLQLYLPRLYHGGRIYLNGTLLAWIRGDDPTTQARWLRPHLISLPLDTLQQGDNQLLIKMDTRWPNATLGVPLVGSEDLIQPRYFQRYFVEHGLIVISVTVLLLGGLFLLAIWVRRRKEVGYALFGLAMLAWGLRSAYNLLPLIPLDYWLLSRAVFYGLTGFGNILLCLFILRTAQFHRRWLERSALAYATAGPLTMLLIGERFVQWDAWWYLGAMPLNVFAVLLIFRATWQQPSWDRIALATGIVLSVAAFVHDSALQAGWLTYSDIYLSYIAVSLILASMGLVLVARFTDALQWEETNRYELAQRVKERERELAANYESLRELEAEQVRTSERQRIMRDMHDGLGSQLLSSLVLVEASDLNHQQVAQVLRECLDDMRLVIDTLSLEDGDLVTALGTLRFRMEPRLKRAGITISWKLQGAVEEIELGPEEALAILRIVQEALSNVLKHAQATRIEFTLQQAAQGLQLSIRDNGCGFDLDSKANGRGLTNLHKRATSIGGELQIFSDSSGTEVQLTTFNA</sequence>
<dbReference type="InterPro" id="IPR036890">
    <property type="entry name" value="HATPase_C_sf"/>
</dbReference>
<feature type="transmembrane region" description="Helical" evidence="4">
    <location>
        <begin position="187"/>
        <end position="207"/>
    </location>
</feature>
<reference evidence="6 7" key="1">
    <citation type="submission" date="2016-10" db="EMBL/GenBank/DDBJ databases">
        <authorList>
            <person name="de Groot N.N."/>
        </authorList>
    </citation>
    <scope>NUCLEOTIDE SEQUENCE [LARGE SCALE GENOMIC DNA]</scope>
    <source>
        <strain evidence="6 7">DSM 18438</strain>
    </source>
</reference>
<feature type="domain" description="Histidine kinase" evidence="5">
    <location>
        <begin position="431"/>
        <end position="614"/>
    </location>
</feature>
<evidence type="ECO:0000259" key="5">
    <source>
        <dbReference type="PROSITE" id="PS50109"/>
    </source>
</evidence>
<keyword evidence="2 6" id="KW-0418">Kinase</keyword>
<dbReference type="STRING" id="1122252.SAMN05660443_2869"/>
<evidence type="ECO:0000256" key="3">
    <source>
        <dbReference type="ARBA" id="ARBA00023012"/>
    </source>
</evidence>
<feature type="transmembrane region" description="Helical" evidence="4">
    <location>
        <begin position="304"/>
        <end position="321"/>
    </location>
</feature>
<keyword evidence="4" id="KW-1133">Transmembrane helix</keyword>
<evidence type="ECO:0000313" key="7">
    <source>
        <dbReference type="Proteomes" id="UP000199058"/>
    </source>
</evidence>
<evidence type="ECO:0000256" key="2">
    <source>
        <dbReference type="ARBA" id="ARBA00022777"/>
    </source>
</evidence>
<dbReference type="PROSITE" id="PS50109">
    <property type="entry name" value="HIS_KIN"/>
    <property type="match status" value="1"/>
</dbReference>
<keyword evidence="4" id="KW-0812">Transmembrane</keyword>
<feature type="transmembrane region" description="Helical" evidence="4">
    <location>
        <begin position="244"/>
        <end position="268"/>
    </location>
</feature>
<dbReference type="OrthoDB" id="9797605at2"/>
<dbReference type="Gene3D" id="1.20.5.1930">
    <property type="match status" value="1"/>
</dbReference>
<keyword evidence="1" id="KW-0808">Transferase</keyword>
<dbReference type="GO" id="GO:0000160">
    <property type="term" value="P:phosphorelay signal transduction system"/>
    <property type="evidence" value="ECO:0007669"/>
    <property type="project" value="UniProtKB-KW"/>
</dbReference>
<dbReference type="PANTHER" id="PTHR24421">
    <property type="entry name" value="NITRATE/NITRITE SENSOR PROTEIN NARX-RELATED"/>
    <property type="match status" value="1"/>
</dbReference>
<dbReference type="GO" id="GO:0016301">
    <property type="term" value="F:kinase activity"/>
    <property type="evidence" value="ECO:0007669"/>
    <property type="project" value="UniProtKB-KW"/>
</dbReference>
<protein>
    <submittedName>
        <fullName evidence="6">Signal transduction histidine kinase</fullName>
    </submittedName>
</protein>
<dbReference type="Proteomes" id="UP000199058">
    <property type="component" value="Unassembled WGS sequence"/>
</dbReference>
<organism evidence="6 7">
    <name type="scientific">Marinospirillum celere</name>
    <dbReference type="NCBI Taxonomy" id="1122252"/>
    <lineage>
        <taxon>Bacteria</taxon>
        <taxon>Pseudomonadati</taxon>
        <taxon>Pseudomonadota</taxon>
        <taxon>Gammaproteobacteria</taxon>
        <taxon>Oceanospirillales</taxon>
        <taxon>Oceanospirillaceae</taxon>
        <taxon>Marinospirillum</taxon>
    </lineage>
</organism>
<dbReference type="EMBL" id="FOLH01000008">
    <property type="protein sequence ID" value="SFC49904.1"/>
    <property type="molecule type" value="Genomic_DNA"/>
</dbReference>
<dbReference type="InterPro" id="IPR003594">
    <property type="entry name" value="HATPase_dom"/>
</dbReference>
<evidence type="ECO:0000313" key="6">
    <source>
        <dbReference type="EMBL" id="SFC49904.1"/>
    </source>
</evidence>
<feature type="transmembrane region" description="Helical" evidence="4">
    <location>
        <begin position="333"/>
        <end position="356"/>
    </location>
</feature>
<name>A0A1I1JMY4_9GAMM</name>
<gene>
    <name evidence="6" type="ORF">SAMN05660443_2869</name>
</gene>
<dbReference type="AlphaFoldDB" id="A0A1I1JMY4"/>
<keyword evidence="4" id="KW-0472">Membrane</keyword>
<dbReference type="RefSeq" id="WP_091965081.1">
    <property type="nucleotide sequence ID" value="NZ_FOLH01000008.1"/>
</dbReference>
<feature type="transmembrane region" description="Helical" evidence="4">
    <location>
        <begin position="362"/>
        <end position="382"/>
    </location>
</feature>
<accession>A0A1I1JMY4</accession>
<dbReference type="Pfam" id="PF02518">
    <property type="entry name" value="HATPase_c"/>
    <property type="match status" value="1"/>
</dbReference>
<dbReference type="InterPro" id="IPR050482">
    <property type="entry name" value="Sensor_HK_TwoCompSys"/>
</dbReference>
<evidence type="ECO:0000256" key="1">
    <source>
        <dbReference type="ARBA" id="ARBA00022679"/>
    </source>
</evidence>
<feature type="transmembrane region" description="Helical" evidence="4">
    <location>
        <begin position="280"/>
        <end position="298"/>
    </location>
</feature>
<dbReference type="InterPro" id="IPR005467">
    <property type="entry name" value="His_kinase_dom"/>
</dbReference>
<keyword evidence="3" id="KW-0902">Two-component regulatory system</keyword>
<dbReference type="Gene3D" id="3.30.565.10">
    <property type="entry name" value="Histidine kinase-like ATPase, C-terminal domain"/>
    <property type="match status" value="1"/>
</dbReference>
<proteinExistence type="predicted"/>
<evidence type="ECO:0000256" key="4">
    <source>
        <dbReference type="SAM" id="Phobius"/>
    </source>
</evidence>
<feature type="transmembrane region" description="Helical" evidence="4">
    <location>
        <begin position="214"/>
        <end position="232"/>
    </location>
</feature>
<dbReference type="CDD" id="cd16917">
    <property type="entry name" value="HATPase_UhpB-NarQ-NarX-like"/>
    <property type="match status" value="1"/>
</dbReference>
<dbReference type="SUPFAM" id="SSF55874">
    <property type="entry name" value="ATPase domain of HSP90 chaperone/DNA topoisomerase II/histidine kinase"/>
    <property type="match status" value="1"/>
</dbReference>
<keyword evidence="7" id="KW-1185">Reference proteome</keyword>